<dbReference type="Gene3D" id="3.40.50.300">
    <property type="entry name" value="P-loop containing nucleotide triphosphate hydrolases"/>
    <property type="match status" value="1"/>
</dbReference>
<keyword evidence="5" id="KW-1185">Reference proteome</keyword>
<evidence type="ECO:0000256" key="1">
    <source>
        <dbReference type="ARBA" id="ARBA00022737"/>
    </source>
</evidence>
<dbReference type="PANTHER" id="PTHR10039:SF14">
    <property type="entry name" value="NACHT DOMAIN-CONTAINING PROTEIN"/>
    <property type="match status" value="1"/>
</dbReference>
<dbReference type="Proteomes" id="UP000521872">
    <property type="component" value="Unassembled WGS sequence"/>
</dbReference>
<dbReference type="PANTHER" id="PTHR10039">
    <property type="entry name" value="AMELOGENIN"/>
    <property type="match status" value="1"/>
</dbReference>
<keyword evidence="1" id="KW-0677">Repeat</keyword>
<name>A0A8H4R2F3_9AGAR</name>
<evidence type="ECO:0000256" key="2">
    <source>
        <dbReference type="SAM" id="MobiDB-lite"/>
    </source>
</evidence>
<evidence type="ECO:0000259" key="3">
    <source>
        <dbReference type="Pfam" id="PF24883"/>
    </source>
</evidence>
<reference evidence="4 5" key="1">
    <citation type="submission" date="2019-12" db="EMBL/GenBank/DDBJ databases">
        <authorList>
            <person name="Floudas D."/>
            <person name="Bentzer J."/>
            <person name="Ahren D."/>
            <person name="Johansson T."/>
            <person name="Persson P."/>
            <person name="Tunlid A."/>
        </authorList>
    </citation>
    <scope>NUCLEOTIDE SEQUENCE [LARGE SCALE GENOMIC DNA]</scope>
    <source>
        <strain evidence="4 5">CBS 102.39</strain>
    </source>
</reference>
<dbReference type="EMBL" id="JAACJL010000015">
    <property type="protein sequence ID" value="KAF4620557.1"/>
    <property type="molecule type" value="Genomic_DNA"/>
</dbReference>
<gene>
    <name evidence="4" type="ORF">D9613_000082</name>
</gene>
<feature type="compositionally biased region" description="Polar residues" evidence="2">
    <location>
        <begin position="753"/>
        <end position="764"/>
    </location>
</feature>
<dbReference type="InterPro" id="IPR027417">
    <property type="entry name" value="P-loop_NTPase"/>
</dbReference>
<feature type="region of interest" description="Disordered" evidence="2">
    <location>
        <begin position="785"/>
        <end position="820"/>
    </location>
</feature>
<dbReference type="Pfam" id="PF24883">
    <property type="entry name" value="NPHP3_N"/>
    <property type="match status" value="1"/>
</dbReference>
<dbReference type="InterPro" id="IPR056884">
    <property type="entry name" value="NPHP3-like_N"/>
</dbReference>
<sequence length="820" mass="91784">MPDAMLNGNILVTGGNFSQSVGKTQSSISFDRLAAKAFPRAFHLADSDPSHSTCYTNTRTKILERIQSWALRKTEKEKYIMWLHGAAGGGKTAIARTIAKWCDQEEGILLGDFFFSRSDGVGDQISSLAPTLAYRMAVHTLKDLKEAKSAISNAITRDPHIFVASLSQQLKTLVLEPFDVVAPCGILPYVIVLDGLDETLSPEDQQLVLDTVSQTLYQYDTTLRVLVCSRDEPAIFSAFNDPDSLLHAISATISLNTDTDSDADIRRFLEEKFSRIRKLLPHPPKEEWPTPADIDYLVEKSSGQFIFAATVEKYVGSPTHRHHAVKRLKHVLDLASLPSPEDKKKHPFADLDALYSLILTTRDDVDMAVKAIAVCLEYTKYFNIITPASLSTVLQVDMDETWAILFGLASLLDSSETIIRPFHASFGDFLFDKSRSLNLHCAAGSVVADILYAKLRRGRDPEELSYRSFYLLLKNASPTQDLRDILSEMTPNAIFERPVGKRPPGAYFLISLLRLLETYIPPVDYEDLKVYFDKNFARFLPSGRWKHNIFRCNKPFTWRRRNESEQSGYDYDSDSAGANNGADTDSDDNSDDESMGGDRINHRGETAASVKIGEFDSYHILQIAPLSISSKWDEINAQLNIKLLGPDSLQGFCDEASFARSNLPTTMSHFLKKSKQASSAVFCLEQILSEDTEDVMRSAFANLLPDLLSHAQATVKLTSSIETLLTANPAIRKQLPPEMMSSITSYLERANSEEQSSDNPTEEPSSPYYDRCEILRRLLRQHSWTVGTGDHAEEPLRPAKRSKVTETPPRIGKKKRKRAV</sequence>
<feature type="region of interest" description="Disordered" evidence="2">
    <location>
        <begin position="567"/>
        <end position="602"/>
    </location>
</feature>
<accession>A0A8H4R2F3</accession>
<dbReference type="AlphaFoldDB" id="A0A8H4R2F3"/>
<feature type="compositionally biased region" description="Basic residues" evidence="2">
    <location>
        <begin position="811"/>
        <end position="820"/>
    </location>
</feature>
<feature type="region of interest" description="Disordered" evidence="2">
    <location>
        <begin position="748"/>
        <end position="767"/>
    </location>
</feature>
<evidence type="ECO:0000313" key="4">
    <source>
        <dbReference type="EMBL" id="KAF4620557.1"/>
    </source>
</evidence>
<feature type="domain" description="Nephrocystin 3-like N-terminal" evidence="3">
    <location>
        <begin position="58"/>
        <end position="230"/>
    </location>
</feature>
<proteinExistence type="predicted"/>
<feature type="compositionally biased region" description="Acidic residues" evidence="2">
    <location>
        <begin position="584"/>
        <end position="595"/>
    </location>
</feature>
<organism evidence="4 5">
    <name type="scientific">Agrocybe pediades</name>
    <dbReference type="NCBI Taxonomy" id="84607"/>
    <lineage>
        <taxon>Eukaryota</taxon>
        <taxon>Fungi</taxon>
        <taxon>Dikarya</taxon>
        <taxon>Basidiomycota</taxon>
        <taxon>Agaricomycotina</taxon>
        <taxon>Agaricomycetes</taxon>
        <taxon>Agaricomycetidae</taxon>
        <taxon>Agaricales</taxon>
        <taxon>Agaricineae</taxon>
        <taxon>Strophariaceae</taxon>
        <taxon>Agrocybe</taxon>
    </lineage>
</organism>
<comment type="caution">
    <text evidence="4">The sequence shown here is derived from an EMBL/GenBank/DDBJ whole genome shotgun (WGS) entry which is preliminary data.</text>
</comment>
<evidence type="ECO:0000313" key="5">
    <source>
        <dbReference type="Proteomes" id="UP000521872"/>
    </source>
</evidence>
<dbReference type="SUPFAM" id="SSF52540">
    <property type="entry name" value="P-loop containing nucleoside triphosphate hydrolases"/>
    <property type="match status" value="1"/>
</dbReference>
<protein>
    <recommendedName>
        <fullName evidence="3">Nephrocystin 3-like N-terminal domain-containing protein</fullName>
    </recommendedName>
</protein>